<feature type="region of interest" description="Disordered" evidence="1">
    <location>
        <begin position="37"/>
        <end position="141"/>
    </location>
</feature>
<dbReference type="Proteomes" id="UP001417504">
    <property type="component" value="Unassembled WGS sequence"/>
</dbReference>
<evidence type="ECO:0000256" key="1">
    <source>
        <dbReference type="SAM" id="MobiDB-lite"/>
    </source>
</evidence>
<dbReference type="AlphaFoldDB" id="A0AAP0E722"/>
<sequence length="141" mass="15771">MSLDDGGGGDFVNQWWWNGAWELGRIARAIRPRRETTIVSPISSPSPSPSPSLPCKKKKKKRENRGAVAPLFGRRRPNRVGRPARPLGGCRSDRWAGSVGPNRTGEPGPVHPTQFKKKKKKKNKNGLEKKKKKKKKNLENS</sequence>
<evidence type="ECO:0000313" key="2">
    <source>
        <dbReference type="EMBL" id="KAK9086047.1"/>
    </source>
</evidence>
<evidence type="ECO:0000313" key="3">
    <source>
        <dbReference type="Proteomes" id="UP001417504"/>
    </source>
</evidence>
<feature type="compositionally biased region" description="Basic residues" evidence="1">
    <location>
        <begin position="114"/>
        <end position="141"/>
    </location>
</feature>
<keyword evidence="3" id="KW-1185">Reference proteome</keyword>
<reference evidence="2 3" key="1">
    <citation type="submission" date="2024-01" db="EMBL/GenBank/DDBJ databases">
        <title>Genome assemblies of Stephania.</title>
        <authorList>
            <person name="Yang L."/>
        </authorList>
    </citation>
    <scope>NUCLEOTIDE SEQUENCE [LARGE SCALE GENOMIC DNA]</scope>
    <source>
        <strain evidence="2">QJT</strain>
        <tissue evidence="2">Leaf</tissue>
    </source>
</reference>
<organism evidence="2 3">
    <name type="scientific">Stephania japonica</name>
    <dbReference type="NCBI Taxonomy" id="461633"/>
    <lineage>
        <taxon>Eukaryota</taxon>
        <taxon>Viridiplantae</taxon>
        <taxon>Streptophyta</taxon>
        <taxon>Embryophyta</taxon>
        <taxon>Tracheophyta</taxon>
        <taxon>Spermatophyta</taxon>
        <taxon>Magnoliopsida</taxon>
        <taxon>Ranunculales</taxon>
        <taxon>Menispermaceae</taxon>
        <taxon>Menispermoideae</taxon>
        <taxon>Cissampelideae</taxon>
        <taxon>Stephania</taxon>
    </lineage>
</organism>
<dbReference type="EMBL" id="JBBNAE010000011">
    <property type="protein sequence ID" value="KAK9086047.1"/>
    <property type="molecule type" value="Genomic_DNA"/>
</dbReference>
<proteinExistence type="predicted"/>
<comment type="caution">
    <text evidence="2">The sequence shown here is derived from an EMBL/GenBank/DDBJ whole genome shotgun (WGS) entry which is preliminary data.</text>
</comment>
<name>A0AAP0E722_9MAGN</name>
<protein>
    <submittedName>
        <fullName evidence="2">Uncharacterized protein</fullName>
    </submittedName>
</protein>
<accession>A0AAP0E722</accession>
<gene>
    <name evidence="2" type="ORF">Sjap_026458</name>
</gene>